<dbReference type="EMBL" id="CACSIK010000001">
    <property type="protein sequence ID" value="CAA0093789.1"/>
    <property type="molecule type" value="Genomic_DNA"/>
</dbReference>
<evidence type="ECO:0000256" key="2">
    <source>
        <dbReference type="SAM" id="Phobius"/>
    </source>
</evidence>
<dbReference type="Proteomes" id="UP000435877">
    <property type="component" value="Unassembled WGS sequence"/>
</dbReference>
<feature type="transmembrane region" description="Helical" evidence="2">
    <location>
        <begin position="20"/>
        <end position="41"/>
    </location>
</feature>
<feature type="transmembrane region" description="Helical" evidence="2">
    <location>
        <begin position="111"/>
        <end position="130"/>
    </location>
</feature>
<dbReference type="PANTHER" id="PTHR35813:SF1">
    <property type="entry name" value="INNER MEMBRANE PROTEIN YBAN"/>
    <property type="match status" value="1"/>
</dbReference>
<keyword evidence="2" id="KW-0472">Membrane</keyword>
<gene>
    <name evidence="3" type="primary">ybaN_2</name>
    <name evidence="3" type="ORF">IHBHHGIJ_02530</name>
    <name evidence="4" type="ORF">KFEGEMFD_02717</name>
</gene>
<name>A0A5S9NT84_9GAMM</name>
<feature type="transmembrane region" description="Helical" evidence="2">
    <location>
        <begin position="87"/>
        <end position="105"/>
    </location>
</feature>
<dbReference type="GO" id="GO:0005886">
    <property type="term" value="C:plasma membrane"/>
    <property type="evidence" value="ECO:0007669"/>
    <property type="project" value="TreeGrafter"/>
</dbReference>
<evidence type="ECO:0000313" key="3">
    <source>
        <dbReference type="EMBL" id="CAA0093789.1"/>
    </source>
</evidence>
<dbReference type="InterPro" id="IPR007401">
    <property type="entry name" value="DUF454"/>
</dbReference>
<accession>A0A5S9NT84</accession>
<dbReference type="Pfam" id="PF04304">
    <property type="entry name" value="DUF454"/>
    <property type="match status" value="1"/>
</dbReference>
<proteinExistence type="predicted"/>
<dbReference type="Proteomes" id="UP000439591">
    <property type="component" value="Unassembled WGS sequence"/>
</dbReference>
<evidence type="ECO:0000313" key="4">
    <source>
        <dbReference type="EMBL" id="CAA0111840.1"/>
    </source>
</evidence>
<evidence type="ECO:0000313" key="5">
    <source>
        <dbReference type="Proteomes" id="UP000435877"/>
    </source>
</evidence>
<reference evidence="5 6" key="1">
    <citation type="submission" date="2019-11" db="EMBL/GenBank/DDBJ databases">
        <authorList>
            <person name="Holert J."/>
        </authorList>
    </citation>
    <scope>NUCLEOTIDE SEQUENCE [LARGE SCALE GENOMIC DNA]</scope>
    <source>
        <strain evidence="4">BC3_2A</strain>
        <strain evidence="3">SB11_1A</strain>
    </source>
</reference>
<sequence length="156" mass="18121">MPEREIMKTPYQHTNPAIRYTLFIIGWISFVLGMIGVLLPVVPTTPFLLLCAACFLRSSPKFYVWLTEHRWWGKYIRYYLNGEGIPRRVKVVIIVMLWITILSSALLIVKIYWLSVMMISVAVIMTIYLIRQPEPKQTKETEPSSRHLDSSGSDTE</sequence>
<keyword evidence="5" id="KW-1185">Reference proteome</keyword>
<dbReference type="EMBL" id="CACSIM010000004">
    <property type="protein sequence ID" value="CAA0111840.1"/>
    <property type="molecule type" value="Genomic_DNA"/>
</dbReference>
<protein>
    <submittedName>
        <fullName evidence="3">Inner membrane protein YbaN</fullName>
    </submittedName>
</protein>
<dbReference type="RefSeq" id="WP_235035719.1">
    <property type="nucleotide sequence ID" value="NZ_CACSIK010000001.1"/>
</dbReference>
<feature type="compositionally biased region" description="Basic and acidic residues" evidence="1">
    <location>
        <begin position="135"/>
        <end position="149"/>
    </location>
</feature>
<organism evidence="3 5">
    <name type="scientific">Zhongshania aliphaticivorans</name>
    <dbReference type="NCBI Taxonomy" id="1470434"/>
    <lineage>
        <taxon>Bacteria</taxon>
        <taxon>Pseudomonadati</taxon>
        <taxon>Pseudomonadota</taxon>
        <taxon>Gammaproteobacteria</taxon>
        <taxon>Cellvibrionales</taxon>
        <taxon>Spongiibacteraceae</taxon>
        <taxon>Zhongshania</taxon>
    </lineage>
</organism>
<evidence type="ECO:0000313" key="6">
    <source>
        <dbReference type="Proteomes" id="UP000439591"/>
    </source>
</evidence>
<evidence type="ECO:0000256" key="1">
    <source>
        <dbReference type="SAM" id="MobiDB-lite"/>
    </source>
</evidence>
<dbReference type="PANTHER" id="PTHR35813">
    <property type="entry name" value="INNER MEMBRANE PROTEIN YBAN"/>
    <property type="match status" value="1"/>
</dbReference>
<dbReference type="AlphaFoldDB" id="A0A5S9NT84"/>
<feature type="region of interest" description="Disordered" evidence="1">
    <location>
        <begin position="135"/>
        <end position="156"/>
    </location>
</feature>
<keyword evidence="2" id="KW-1133">Transmembrane helix</keyword>
<keyword evidence="2" id="KW-0812">Transmembrane</keyword>